<dbReference type="HAMAP" id="MF_01488">
    <property type="entry name" value="RecD2"/>
    <property type="match status" value="1"/>
</dbReference>
<dbReference type="Pfam" id="PF13538">
    <property type="entry name" value="UvrD_C_2"/>
    <property type="match status" value="1"/>
</dbReference>
<dbReference type="GO" id="GO:0006310">
    <property type="term" value="P:DNA recombination"/>
    <property type="evidence" value="ECO:0007669"/>
    <property type="project" value="InterPro"/>
</dbReference>
<dbReference type="Proteomes" id="UP000286268">
    <property type="component" value="Chromosome"/>
</dbReference>
<dbReference type="PANTHER" id="PTHR43788:SF6">
    <property type="entry name" value="DNA HELICASE B"/>
    <property type="match status" value="1"/>
</dbReference>
<evidence type="ECO:0000313" key="6">
    <source>
        <dbReference type="Proteomes" id="UP000286268"/>
    </source>
</evidence>
<comment type="similarity">
    <text evidence="3">Belongs to the RecD family. RecD2 subfamily.</text>
</comment>
<keyword evidence="3" id="KW-0413">Isomerase</keyword>
<proteinExistence type="inferred from homology"/>
<dbReference type="GO" id="GO:0017116">
    <property type="term" value="F:single-stranded DNA helicase activity"/>
    <property type="evidence" value="ECO:0007669"/>
    <property type="project" value="TreeGrafter"/>
</dbReference>
<dbReference type="GO" id="GO:0003677">
    <property type="term" value="F:DNA binding"/>
    <property type="evidence" value="ECO:0007669"/>
    <property type="project" value="UniProtKB-UniRule"/>
</dbReference>
<name>A0A3R5X0Q8_9CLOT</name>
<dbReference type="PANTHER" id="PTHR43788">
    <property type="entry name" value="DNA2/NAM7 HELICASE FAMILY MEMBER"/>
    <property type="match status" value="1"/>
</dbReference>
<dbReference type="EC" id="5.6.2.3" evidence="3"/>
<dbReference type="InterPro" id="IPR003593">
    <property type="entry name" value="AAA+_ATPase"/>
</dbReference>
<protein>
    <recommendedName>
        <fullName evidence="3">ATP-dependent RecD2 DNA helicase</fullName>
        <ecNumber evidence="3">5.6.2.3</ecNumber>
    </recommendedName>
    <alternativeName>
        <fullName evidence="3">DNA 5'-3' helicase subunit RecD2</fullName>
    </alternativeName>
</protein>
<feature type="domain" description="AAA+ ATPase" evidence="4">
    <location>
        <begin position="332"/>
        <end position="480"/>
    </location>
</feature>
<dbReference type="NCBIfam" id="TIGR01448">
    <property type="entry name" value="recD_rel"/>
    <property type="match status" value="1"/>
</dbReference>
<dbReference type="Pfam" id="PF14520">
    <property type="entry name" value="HHH_5"/>
    <property type="match status" value="1"/>
</dbReference>
<keyword evidence="3" id="KW-0238">DNA-binding</keyword>
<organism evidence="5 6">
    <name type="scientific">Clostridium manihotivorum</name>
    <dbReference type="NCBI Taxonomy" id="2320868"/>
    <lineage>
        <taxon>Bacteria</taxon>
        <taxon>Bacillati</taxon>
        <taxon>Bacillota</taxon>
        <taxon>Clostridia</taxon>
        <taxon>Eubacteriales</taxon>
        <taxon>Clostridiaceae</taxon>
        <taxon>Clostridium</taxon>
    </lineage>
</organism>
<dbReference type="Pfam" id="PF23139">
    <property type="entry name" value="OB_YrrC"/>
    <property type="match status" value="1"/>
</dbReference>
<dbReference type="CDD" id="cd17933">
    <property type="entry name" value="DEXSc_RecD-like"/>
    <property type="match status" value="1"/>
</dbReference>
<reference evidence="5 6" key="1">
    <citation type="submission" date="2018-01" db="EMBL/GenBank/DDBJ databases">
        <title>Genome Sequencing and Assembly of Anaerobacter polyendosporus strain CT4.</title>
        <authorList>
            <person name="Tachaapaikoon C."/>
            <person name="Sutheeworapong S."/>
            <person name="Jenjaroenpun P."/>
            <person name="Wongsurawat T."/>
            <person name="Nookeaw I."/>
            <person name="Cheawchanlertfa P."/>
            <person name="Kosugi A."/>
            <person name="Cheevadhanarak S."/>
            <person name="Ratanakhanokchai K."/>
        </authorList>
    </citation>
    <scope>NUCLEOTIDE SEQUENCE [LARGE SCALE GENOMIC DNA]</scope>
    <source>
        <strain evidence="5 6">CT4</strain>
    </source>
</reference>
<dbReference type="GO" id="GO:0009338">
    <property type="term" value="C:exodeoxyribonuclease V complex"/>
    <property type="evidence" value="ECO:0007669"/>
    <property type="project" value="TreeGrafter"/>
</dbReference>
<dbReference type="GO" id="GO:0016887">
    <property type="term" value="F:ATP hydrolysis activity"/>
    <property type="evidence" value="ECO:0007669"/>
    <property type="project" value="RHEA"/>
</dbReference>
<dbReference type="Gene3D" id="1.10.10.2220">
    <property type="match status" value="1"/>
</dbReference>
<dbReference type="InterPro" id="IPR041451">
    <property type="entry name" value="RecD2_SH13"/>
</dbReference>
<evidence type="ECO:0000313" key="5">
    <source>
        <dbReference type="EMBL" id="QAA31450.1"/>
    </source>
</evidence>
<dbReference type="InterPro" id="IPR027417">
    <property type="entry name" value="P-loop_NTPase"/>
</dbReference>
<evidence type="ECO:0000256" key="2">
    <source>
        <dbReference type="ARBA" id="ARBA00022840"/>
    </source>
</evidence>
<dbReference type="Gene3D" id="2.30.30.940">
    <property type="match status" value="1"/>
</dbReference>
<dbReference type="GO" id="GO:0043139">
    <property type="term" value="F:5'-3' DNA helicase activity"/>
    <property type="evidence" value="ECO:0007669"/>
    <property type="project" value="UniProtKB-UniRule"/>
</dbReference>
<dbReference type="InterPro" id="IPR010994">
    <property type="entry name" value="RuvA_2-like"/>
</dbReference>
<dbReference type="InterPro" id="IPR006345">
    <property type="entry name" value="RecD2"/>
</dbReference>
<keyword evidence="1 3" id="KW-0547">Nucleotide-binding</keyword>
<dbReference type="AlphaFoldDB" id="A0A3R5X0Q8"/>
<keyword evidence="2 3" id="KW-0067">ATP-binding</keyword>
<dbReference type="Gene3D" id="1.10.150.20">
    <property type="entry name" value="5' to 3' exonuclease, C-terminal subdomain"/>
    <property type="match status" value="1"/>
</dbReference>
<evidence type="ECO:0000259" key="4">
    <source>
        <dbReference type="SMART" id="SM00382"/>
    </source>
</evidence>
<dbReference type="SUPFAM" id="SSF47781">
    <property type="entry name" value="RuvA domain 2-like"/>
    <property type="match status" value="1"/>
</dbReference>
<dbReference type="Gene3D" id="3.40.50.300">
    <property type="entry name" value="P-loop containing nucleotide triphosphate hydrolases"/>
    <property type="match status" value="2"/>
</dbReference>
<keyword evidence="3" id="KW-0378">Hydrolase</keyword>
<dbReference type="CDD" id="cd18809">
    <property type="entry name" value="SF1_C_RecD"/>
    <property type="match status" value="1"/>
</dbReference>
<dbReference type="OrthoDB" id="9803432at2"/>
<dbReference type="Pfam" id="PF13245">
    <property type="entry name" value="AAA_19"/>
    <property type="match status" value="1"/>
</dbReference>
<dbReference type="RefSeq" id="WP_128212263.1">
    <property type="nucleotide sequence ID" value="NZ_CP025746.1"/>
</dbReference>
<dbReference type="InterPro" id="IPR055446">
    <property type="entry name" value="RecD2_N_OB"/>
</dbReference>
<dbReference type="Pfam" id="PF14490">
    <property type="entry name" value="HHH_RecD2"/>
    <property type="match status" value="1"/>
</dbReference>
<dbReference type="SMART" id="SM00382">
    <property type="entry name" value="AAA"/>
    <property type="match status" value="1"/>
</dbReference>
<dbReference type="InterPro" id="IPR050534">
    <property type="entry name" value="Coronavir_polyprotein_1ab"/>
</dbReference>
<dbReference type="InterPro" id="IPR027785">
    <property type="entry name" value="UvrD-like_helicase_C"/>
</dbReference>
<gene>
    <name evidence="3" type="primary">recD2</name>
    <name evidence="5" type="ORF">C1I91_07265</name>
</gene>
<dbReference type="KEGG" id="cmah:C1I91_07265"/>
<dbReference type="InterPro" id="IPR029493">
    <property type="entry name" value="RecD2-like_HHH"/>
</dbReference>
<keyword evidence="3 5" id="KW-0347">Helicase</keyword>
<dbReference type="Pfam" id="PF18335">
    <property type="entry name" value="SH3_13"/>
    <property type="match status" value="1"/>
</dbReference>
<evidence type="ECO:0000256" key="3">
    <source>
        <dbReference type="HAMAP-Rule" id="MF_01488"/>
    </source>
</evidence>
<comment type="catalytic activity">
    <reaction evidence="3">
        <text>ATP + H2O = ADP + phosphate + H(+)</text>
        <dbReference type="Rhea" id="RHEA:13065"/>
        <dbReference type="ChEBI" id="CHEBI:15377"/>
        <dbReference type="ChEBI" id="CHEBI:15378"/>
        <dbReference type="ChEBI" id="CHEBI:30616"/>
        <dbReference type="ChEBI" id="CHEBI:43474"/>
        <dbReference type="ChEBI" id="CHEBI:456216"/>
        <dbReference type="EC" id="5.6.2.3"/>
    </reaction>
</comment>
<dbReference type="GO" id="GO:0005524">
    <property type="term" value="F:ATP binding"/>
    <property type="evidence" value="ECO:0007669"/>
    <property type="project" value="UniProtKB-UniRule"/>
</dbReference>
<dbReference type="SUPFAM" id="SSF52540">
    <property type="entry name" value="P-loop containing nucleoside triphosphate hydrolases"/>
    <property type="match status" value="1"/>
</dbReference>
<comment type="function">
    <text evidence="3">DNA-dependent ATPase and ATP-dependent 5'-3' DNA helicase. Has no activity on blunt DNA or DNA with 3'-overhangs, requires at least 10 bases of 5'-ssDNA for helicase activity.</text>
</comment>
<dbReference type="EMBL" id="CP025746">
    <property type="protein sequence ID" value="QAA31450.1"/>
    <property type="molecule type" value="Genomic_DNA"/>
</dbReference>
<feature type="binding site" evidence="3">
    <location>
        <begin position="343"/>
        <end position="347"/>
    </location>
    <ligand>
        <name>ATP</name>
        <dbReference type="ChEBI" id="CHEBI:30616"/>
    </ligand>
</feature>
<sequence>MEVIRGIVDAIVYKNDENGYVVTKIKADKALITAVGIVPYIGEGQNLELKGDWILHKQFGRQFKIEECEEILPNTVEAIEKYLASGLIYGIGPITAKKIIKRFGEKTLEIMDSNIERLGEIEGIGKKKLDLIIESYVSQRELKNIMMFFQEHGVTTNQCLKIYKRFGGNSINIVKDNPYVLCEEITGIGFKTSDKIARSLGIETDSPFRIQSGLKYVINDFCANGNTFMPKELLTKEASEVLTVDKNIIEKNIYDASLDGKVKIEKINDIEAVFNLYYYYCELGITNRILTLAISNFQNINLDLEFEIESFEEKNRINFAKSQKDAIIGAFTNGIEIITGGPGTGKTTIIKCIIDIYEKAGLRVMLGAPTGRAAKRMTESTGHEAKTIHRLLEMGVRDDEDTSALDREEGSPLEADVVIVDEASMIDITLMNTLLKAIKVGTRLIMVGDVDQLPSVGPGNVLSDLIESKFTMVVRLKEIFRQGNESMIVTNAHRINQGDMPILNGKDKDFFFIKEVDMDTILLTVIDLINTRLPKYNKKWDKLKQIQILSPMKKGILGVTNLNNRLQEILNPKSKDKKEKQMKDMIFRVGDKVMQTKNNYSLKWTRINGFGENEGIGVFNGDMGVIDSIDEENRTLTVIFEDERKVEYDYIFLDELDLAYAITIHKSQGSEFPVVIMPSYMGSPFLMNRNLLYTGITRAKELVVVVGEIKALKYMVDNTRSNERYSSLKWRILDIISNDAFNDVPDEGK</sequence>
<accession>A0A3R5X0Q8</accession>
<evidence type="ECO:0000256" key="1">
    <source>
        <dbReference type="ARBA" id="ARBA00022741"/>
    </source>
</evidence>
<keyword evidence="6" id="KW-1185">Reference proteome</keyword>